<gene>
    <name evidence="8" type="ORF">CYFA0S_12e01420g</name>
</gene>
<dbReference type="OrthoDB" id="206201at2759"/>
<sequence length="392" mass="41903">MIYRHILRTLLMALMLATADATRFVVQFRKNYNIESFVAHYYKSNPNMNVAALSQVGVEPFSIGSFKGVVGDFDVSFVKNLYNDDNIGAISLDRELVLAEVQENAPMHLARVSQQQKLRQGQSMDYLYDPSGGIGVDVYILDSGIESTVAEYNHRVTKIADYTKEGANTIPHGTYVAGVVASETYGVAKKANLFDVKVTDKNGRTKLSSVVSALNLISQDSKITKRPTLIVIPLIMKKNAVLNGAVEAVVNEGIPVIVSAGNDGKDACDYSPASAKGSLTAGSVDYQDQIAPFSNWGSCVDVFASGVKVETTGTNGTVAKSGTSLSAGLAGGMVAYFMGMGDNGTQAVERLVKYSITGAIPEDNLLSRPSTSSRILFNGEGEPNWGPKMGIP</sequence>
<feature type="active site" description="Charge relay system" evidence="5">
    <location>
        <position position="324"/>
    </location>
</feature>
<feature type="active site" description="Charge relay system" evidence="5">
    <location>
        <position position="172"/>
    </location>
</feature>
<dbReference type="PANTHER" id="PTHR43806:SF13">
    <property type="entry name" value="SUBTILASE-TYPE PROTEINASE RRT12"/>
    <property type="match status" value="1"/>
</dbReference>
<dbReference type="SUPFAM" id="SSF52743">
    <property type="entry name" value="Subtilisin-like"/>
    <property type="match status" value="1"/>
</dbReference>
<dbReference type="PROSITE" id="PS00137">
    <property type="entry name" value="SUBTILASE_HIS"/>
    <property type="match status" value="1"/>
</dbReference>
<dbReference type="PRINTS" id="PR00723">
    <property type="entry name" value="SUBTILISIN"/>
</dbReference>
<evidence type="ECO:0000259" key="7">
    <source>
        <dbReference type="Pfam" id="PF00082"/>
    </source>
</evidence>
<dbReference type="InterPro" id="IPR034193">
    <property type="entry name" value="PCSK9_ProteinaseK-like"/>
</dbReference>
<dbReference type="Gene3D" id="3.40.50.200">
    <property type="entry name" value="Peptidase S8/S53 domain"/>
    <property type="match status" value="1"/>
</dbReference>
<keyword evidence="6" id="KW-0732">Signal</keyword>
<dbReference type="GO" id="GO:0006508">
    <property type="term" value="P:proteolysis"/>
    <property type="evidence" value="ECO:0007669"/>
    <property type="project" value="UniProtKB-KW"/>
</dbReference>
<dbReference type="InterPro" id="IPR036852">
    <property type="entry name" value="Peptidase_S8/S53_dom_sf"/>
</dbReference>
<evidence type="ECO:0000256" key="6">
    <source>
        <dbReference type="SAM" id="SignalP"/>
    </source>
</evidence>
<feature type="signal peptide" evidence="6">
    <location>
        <begin position="1"/>
        <end position="21"/>
    </location>
</feature>
<dbReference type="InterPro" id="IPR000209">
    <property type="entry name" value="Peptidase_S8/S53_dom"/>
</dbReference>
<dbReference type="InterPro" id="IPR015500">
    <property type="entry name" value="Peptidase_S8_subtilisin-rel"/>
</dbReference>
<proteinExistence type="inferred from homology"/>
<protein>
    <submittedName>
        <fullName evidence="8">CYFA0S12e01420g1_1</fullName>
    </submittedName>
</protein>
<dbReference type="EMBL" id="LK052897">
    <property type="protein sequence ID" value="CDR43521.1"/>
    <property type="molecule type" value="Genomic_DNA"/>
</dbReference>
<keyword evidence="4 5" id="KW-0720">Serine protease</keyword>
<feature type="domain" description="Peptidase S8/S53" evidence="7">
    <location>
        <begin position="135"/>
        <end position="343"/>
    </location>
</feature>
<dbReference type="PANTHER" id="PTHR43806">
    <property type="entry name" value="PEPTIDASE S8"/>
    <property type="match status" value="1"/>
</dbReference>
<evidence type="ECO:0000256" key="1">
    <source>
        <dbReference type="ARBA" id="ARBA00011073"/>
    </source>
</evidence>
<dbReference type="AlphaFoldDB" id="A0A061B9E4"/>
<evidence type="ECO:0000256" key="4">
    <source>
        <dbReference type="ARBA" id="ARBA00022825"/>
    </source>
</evidence>
<evidence type="ECO:0000256" key="5">
    <source>
        <dbReference type="PROSITE-ProRule" id="PRU01240"/>
    </source>
</evidence>
<evidence type="ECO:0000256" key="3">
    <source>
        <dbReference type="ARBA" id="ARBA00022801"/>
    </source>
</evidence>
<dbReference type="InterPro" id="IPR050131">
    <property type="entry name" value="Peptidase_S8_subtilisin-like"/>
</dbReference>
<reference evidence="8" key="1">
    <citation type="journal article" date="2014" name="Genome Announc.">
        <title>Genome sequence of the yeast Cyberlindnera fabianii (Hansenula fabianii).</title>
        <authorList>
            <person name="Freel K.C."/>
            <person name="Sarilar V."/>
            <person name="Neuveglise C."/>
            <person name="Devillers H."/>
            <person name="Friedrich A."/>
            <person name="Schacherer J."/>
        </authorList>
    </citation>
    <scope>NUCLEOTIDE SEQUENCE</scope>
    <source>
        <strain evidence="8">YJS4271</strain>
    </source>
</reference>
<dbReference type="VEuPathDB" id="FungiDB:BON22_5360"/>
<comment type="similarity">
    <text evidence="1 5">Belongs to the peptidase S8 family.</text>
</comment>
<feature type="active site" description="Charge relay system" evidence="5">
    <location>
        <position position="142"/>
    </location>
</feature>
<evidence type="ECO:0000256" key="2">
    <source>
        <dbReference type="ARBA" id="ARBA00022670"/>
    </source>
</evidence>
<evidence type="ECO:0000313" key="8">
    <source>
        <dbReference type="EMBL" id="CDR43521.1"/>
    </source>
</evidence>
<dbReference type="PhylomeDB" id="A0A061B9E4"/>
<dbReference type="InterPro" id="IPR022398">
    <property type="entry name" value="Peptidase_S8_His-AS"/>
</dbReference>
<dbReference type="GO" id="GO:0004252">
    <property type="term" value="F:serine-type endopeptidase activity"/>
    <property type="evidence" value="ECO:0007669"/>
    <property type="project" value="UniProtKB-UniRule"/>
</dbReference>
<dbReference type="PROSITE" id="PS51892">
    <property type="entry name" value="SUBTILASE"/>
    <property type="match status" value="1"/>
</dbReference>
<accession>A0A061B9E4</accession>
<keyword evidence="3 5" id="KW-0378">Hydrolase</keyword>
<name>A0A061B9E4_CYBFA</name>
<organism evidence="8">
    <name type="scientific">Cyberlindnera fabianii</name>
    <name type="common">Yeast</name>
    <name type="synonym">Hansenula fabianii</name>
    <dbReference type="NCBI Taxonomy" id="36022"/>
    <lineage>
        <taxon>Eukaryota</taxon>
        <taxon>Fungi</taxon>
        <taxon>Dikarya</taxon>
        <taxon>Ascomycota</taxon>
        <taxon>Saccharomycotina</taxon>
        <taxon>Saccharomycetes</taxon>
        <taxon>Phaffomycetales</taxon>
        <taxon>Phaffomycetaceae</taxon>
        <taxon>Cyberlindnera</taxon>
    </lineage>
</organism>
<feature type="chain" id="PRO_5001594390" evidence="6">
    <location>
        <begin position="22"/>
        <end position="392"/>
    </location>
</feature>
<keyword evidence="2 5" id="KW-0645">Protease</keyword>
<dbReference type="Pfam" id="PF00082">
    <property type="entry name" value="Peptidase_S8"/>
    <property type="match status" value="1"/>
</dbReference>
<dbReference type="CDD" id="cd04077">
    <property type="entry name" value="Peptidases_S8_PCSK9_ProteinaseK_like"/>
    <property type="match status" value="1"/>
</dbReference>